<name>A0A1K2HMM3_9NEIS</name>
<protein>
    <recommendedName>
        <fullName evidence="9">3-demethoxyubiquinol 3-hydroxylase</fullName>
        <shortName evidence="9">DMQ hydroxylase</shortName>
        <ecNumber evidence="9">1.14.99.60</ecNumber>
    </recommendedName>
    <alternativeName>
        <fullName evidence="9">2-nonaprenyl-3-methyl-6-methoxy-1,4-benzoquinol hydroxylase</fullName>
    </alternativeName>
</protein>
<keyword evidence="5 9" id="KW-0560">Oxidoreductase</keyword>
<sequence>MLAQPLTRYAVRVEASYCMAMREYFPSRPYNRSLPTFPDRPMDQLITEFDRALRTVFAPAASLRPHPDAQLAEAELSPAEKRHAAGLMRVNHCGEVCAQALYQGQALTARDRATREALRQAAQEETEHLAWTERRLQELGSHKSLLNPLWYAGSLAMGVGAGLIGDRWNLGFLAETERQVSAHLDSHLGLLPDADAKSRAVVTQMHADETAHAATAVELGAAELPAPVKTAMRAMSQVMTTLAYRV</sequence>
<proteinExistence type="inferred from homology"/>
<feature type="binding site" evidence="9">
    <location>
        <position position="125"/>
    </location>
    <ligand>
        <name>Fe cation</name>
        <dbReference type="ChEBI" id="CHEBI:24875"/>
        <label>1</label>
    </ligand>
</feature>
<comment type="function">
    <text evidence="9">Catalyzes the hydroxylation of 2-nonaprenyl-3-methyl-6-methoxy-1,4-benzoquinol during ubiquinone biosynthesis.</text>
</comment>
<dbReference type="EMBL" id="FPKR01000011">
    <property type="protein sequence ID" value="SFZ78038.1"/>
    <property type="molecule type" value="Genomic_DNA"/>
</dbReference>
<dbReference type="AlphaFoldDB" id="A0A1K2HMM3"/>
<comment type="similarity">
    <text evidence="9">Belongs to the COQ7 family.</text>
</comment>
<dbReference type="UniPathway" id="UPA00232"/>
<keyword evidence="6 9" id="KW-0408">Iron</keyword>
<keyword evidence="8 9" id="KW-0472">Membrane</keyword>
<dbReference type="InterPro" id="IPR012347">
    <property type="entry name" value="Ferritin-like"/>
</dbReference>
<dbReference type="Proteomes" id="UP000186513">
    <property type="component" value="Unassembled WGS sequence"/>
</dbReference>
<dbReference type="GO" id="GO:0006744">
    <property type="term" value="P:ubiquinone biosynthetic process"/>
    <property type="evidence" value="ECO:0007669"/>
    <property type="project" value="UniProtKB-UniRule"/>
</dbReference>
<dbReference type="GO" id="GO:0005886">
    <property type="term" value="C:plasma membrane"/>
    <property type="evidence" value="ECO:0007669"/>
    <property type="project" value="UniProtKB-SubCell"/>
</dbReference>
<evidence type="ECO:0000256" key="7">
    <source>
        <dbReference type="ARBA" id="ARBA00023033"/>
    </source>
</evidence>
<feature type="binding site" evidence="9">
    <location>
        <position position="95"/>
    </location>
    <ligand>
        <name>Fe cation</name>
        <dbReference type="ChEBI" id="CHEBI:24875"/>
        <label>1</label>
    </ligand>
</feature>
<feature type="binding site" evidence="9">
    <location>
        <position position="128"/>
    </location>
    <ligand>
        <name>Fe cation</name>
        <dbReference type="ChEBI" id="CHEBI:24875"/>
        <label>1</label>
    </ligand>
</feature>
<reference evidence="10 11" key="1">
    <citation type="submission" date="2016-11" db="EMBL/GenBank/DDBJ databases">
        <authorList>
            <person name="Jaros S."/>
            <person name="Januszkiewicz K."/>
            <person name="Wedrychowicz H."/>
        </authorList>
    </citation>
    <scope>NUCLEOTIDE SEQUENCE [LARGE SCALE GENOMIC DNA]</scope>
    <source>
        <strain evidence="10 11">DSM 18899</strain>
    </source>
</reference>
<keyword evidence="10" id="KW-0830">Ubiquinone</keyword>
<evidence type="ECO:0000313" key="11">
    <source>
        <dbReference type="Proteomes" id="UP000186513"/>
    </source>
</evidence>
<accession>A0A1K2HMM3</accession>
<dbReference type="PANTHER" id="PTHR11237:SF4">
    <property type="entry name" value="5-DEMETHOXYUBIQUINONE HYDROXYLASE, MITOCHONDRIAL"/>
    <property type="match status" value="1"/>
</dbReference>
<dbReference type="Gene3D" id="1.20.1260.10">
    <property type="match status" value="1"/>
</dbReference>
<dbReference type="InterPro" id="IPR009078">
    <property type="entry name" value="Ferritin-like_SF"/>
</dbReference>
<gene>
    <name evidence="9" type="primary">coq7</name>
    <name evidence="10" type="ORF">SAMN02745887_02746</name>
</gene>
<dbReference type="CDD" id="cd01042">
    <property type="entry name" value="DMQH"/>
    <property type="match status" value="1"/>
</dbReference>
<evidence type="ECO:0000256" key="1">
    <source>
        <dbReference type="ARBA" id="ARBA00004749"/>
    </source>
</evidence>
<feature type="binding site" evidence="9">
    <location>
        <position position="209"/>
    </location>
    <ligand>
        <name>Fe cation</name>
        <dbReference type="ChEBI" id="CHEBI:24875"/>
        <label>2</label>
    </ligand>
</feature>
<keyword evidence="11" id="KW-1185">Reference proteome</keyword>
<dbReference type="STRING" id="1121279.SAMN02745887_02746"/>
<dbReference type="InterPro" id="IPR047809">
    <property type="entry name" value="COQ7_proteobact"/>
</dbReference>
<dbReference type="PANTHER" id="PTHR11237">
    <property type="entry name" value="COENZYME Q10 BIOSYNTHESIS PROTEIN 7"/>
    <property type="match status" value="1"/>
</dbReference>
<evidence type="ECO:0000256" key="5">
    <source>
        <dbReference type="ARBA" id="ARBA00023002"/>
    </source>
</evidence>
<evidence type="ECO:0000256" key="9">
    <source>
        <dbReference type="HAMAP-Rule" id="MF_01658"/>
    </source>
</evidence>
<dbReference type="EC" id="1.14.99.60" evidence="9"/>
<comment type="pathway">
    <text evidence="1 9">Cofactor biosynthesis; ubiquinone biosynthesis.</text>
</comment>
<organism evidence="10 11">
    <name type="scientific">Chitinimonas taiwanensis DSM 18899</name>
    <dbReference type="NCBI Taxonomy" id="1121279"/>
    <lineage>
        <taxon>Bacteria</taxon>
        <taxon>Pseudomonadati</taxon>
        <taxon>Pseudomonadota</taxon>
        <taxon>Betaproteobacteria</taxon>
        <taxon>Neisseriales</taxon>
        <taxon>Chitinibacteraceae</taxon>
        <taxon>Chitinimonas</taxon>
    </lineage>
</organism>
<feature type="binding site" evidence="9">
    <location>
        <position position="125"/>
    </location>
    <ligand>
        <name>Fe cation</name>
        <dbReference type="ChEBI" id="CHEBI:24875"/>
        <label>2</label>
    </ligand>
</feature>
<dbReference type="InterPro" id="IPR011566">
    <property type="entry name" value="Ubq_synth_Coq7"/>
</dbReference>
<dbReference type="HAMAP" id="MF_01658">
    <property type="entry name" value="COQ7"/>
    <property type="match status" value="1"/>
</dbReference>
<feature type="binding site" evidence="9">
    <location>
        <position position="212"/>
    </location>
    <ligand>
        <name>Fe cation</name>
        <dbReference type="ChEBI" id="CHEBI:24875"/>
        <label>2</label>
    </ligand>
</feature>
<evidence type="ECO:0000256" key="8">
    <source>
        <dbReference type="ARBA" id="ARBA00023136"/>
    </source>
</evidence>
<evidence type="ECO:0000256" key="2">
    <source>
        <dbReference type="ARBA" id="ARBA00022475"/>
    </source>
</evidence>
<keyword evidence="3 9" id="KW-0831">Ubiquinone biosynthesis</keyword>
<dbReference type="GO" id="GO:0008682">
    <property type="term" value="F:3-demethoxyubiquinol 3-hydroxylase activity"/>
    <property type="evidence" value="ECO:0007669"/>
    <property type="project" value="UniProtKB-EC"/>
</dbReference>
<dbReference type="GO" id="GO:0046872">
    <property type="term" value="F:metal ion binding"/>
    <property type="evidence" value="ECO:0007669"/>
    <property type="project" value="UniProtKB-KW"/>
</dbReference>
<dbReference type="SUPFAM" id="SSF47240">
    <property type="entry name" value="Ferritin-like"/>
    <property type="match status" value="1"/>
</dbReference>
<keyword evidence="7 9" id="KW-0503">Monooxygenase</keyword>
<comment type="subcellular location">
    <subcellularLocation>
        <location evidence="9">Cell membrane</location>
        <topology evidence="9">Peripheral membrane protein</topology>
    </subcellularLocation>
</comment>
<evidence type="ECO:0000313" key="10">
    <source>
        <dbReference type="EMBL" id="SFZ78038.1"/>
    </source>
</evidence>
<keyword evidence="2 9" id="KW-1003">Cell membrane</keyword>
<feature type="binding site" evidence="9">
    <location>
        <position position="177"/>
    </location>
    <ligand>
        <name>Fe cation</name>
        <dbReference type="ChEBI" id="CHEBI:24875"/>
        <label>2</label>
    </ligand>
</feature>
<feature type="binding site" evidence="9">
    <location>
        <position position="209"/>
    </location>
    <ligand>
        <name>Fe cation</name>
        <dbReference type="ChEBI" id="CHEBI:24875"/>
        <label>1</label>
    </ligand>
</feature>
<keyword evidence="4 9" id="KW-0479">Metal-binding</keyword>
<dbReference type="NCBIfam" id="NF033656">
    <property type="entry name" value="DMQ_monoox_COQ7"/>
    <property type="match status" value="1"/>
</dbReference>
<comment type="catalytic activity">
    <reaction evidence="9">
        <text>a 5-methoxy-2-methyl-3-(all-trans-polyprenyl)benzene-1,4-diol + AH2 + O2 = a 3-demethylubiquinol + A + H2O</text>
        <dbReference type="Rhea" id="RHEA:50908"/>
        <dbReference type="Rhea" id="RHEA-COMP:10859"/>
        <dbReference type="Rhea" id="RHEA-COMP:10914"/>
        <dbReference type="ChEBI" id="CHEBI:13193"/>
        <dbReference type="ChEBI" id="CHEBI:15377"/>
        <dbReference type="ChEBI" id="CHEBI:15379"/>
        <dbReference type="ChEBI" id="CHEBI:17499"/>
        <dbReference type="ChEBI" id="CHEBI:84167"/>
        <dbReference type="ChEBI" id="CHEBI:84422"/>
        <dbReference type="EC" id="1.14.99.60"/>
    </reaction>
</comment>
<evidence type="ECO:0000256" key="3">
    <source>
        <dbReference type="ARBA" id="ARBA00022688"/>
    </source>
</evidence>
<dbReference type="Pfam" id="PF03232">
    <property type="entry name" value="COQ7"/>
    <property type="match status" value="1"/>
</dbReference>
<evidence type="ECO:0000256" key="4">
    <source>
        <dbReference type="ARBA" id="ARBA00022723"/>
    </source>
</evidence>
<evidence type="ECO:0000256" key="6">
    <source>
        <dbReference type="ARBA" id="ARBA00023004"/>
    </source>
</evidence>
<comment type="cofactor">
    <cofactor evidence="9">
        <name>Fe cation</name>
        <dbReference type="ChEBI" id="CHEBI:24875"/>
    </cofactor>
    <text evidence="9">Binds 2 iron ions per subunit.</text>
</comment>